<sequence length="539" mass="61086">MTDMKKGLHRSAQLVVAVCLIYAVIVFKDLPEIPVDRLSFSVEGDNKNGLIKREEISRALPIENVTRTYLRHVAVRDMTFRANEDAGTTFAISPQKTCALVGSGGILLNNKCGDEINNSDFVMRINNPEIKEYSSDVGYKTNMTLINNAMWCQLYDYFNENKPLHLPGNMTVAKLIERFRFLNDSSLLFTAPGPMRRCSVDKLVNTVMSLKNTYGLLFQVAYIANDRLHDVVKSTQIIDDIIKHVTKTGLHAKAIGNRQAVCVDCKQNFSLMEIRENVSSWLDLESILATYRDDVKVSQMTFHQNQWPMGETVPPNLRDEYENNFYSLERQKSCALVGDKIHLLRGCGHAIDDHDFVMRVNVLKGFESEIGWKTNLTVINPNTVKYYNNKLTKVISNSQNTTDGSSLQEFELMGSSTVWLPYTLTSDVKRNLTFFLTETKDKRKLPFRIAYAPVPISHETLNRIWNATLGDAFITFTMATLLCDSVDVYGFVPRNREAGNSPIQLSNATLLYLKHKLAEVKLFQAMEEAGAIRLLENNC</sequence>
<reference evidence="13" key="1">
    <citation type="submission" date="2025-08" db="UniProtKB">
        <authorList>
            <consortium name="RefSeq"/>
        </authorList>
    </citation>
    <scope>IDENTIFICATION</scope>
    <source>
        <tissue evidence="13">Testes</tissue>
    </source>
</reference>
<evidence type="ECO:0000256" key="10">
    <source>
        <dbReference type="ARBA" id="ARBA00023180"/>
    </source>
</evidence>
<evidence type="ECO:0000256" key="2">
    <source>
        <dbReference type="ARBA" id="ARBA00006003"/>
    </source>
</evidence>
<evidence type="ECO:0000256" key="7">
    <source>
        <dbReference type="ARBA" id="ARBA00022989"/>
    </source>
</evidence>
<evidence type="ECO:0000256" key="9">
    <source>
        <dbReference type="ARBA" id="ARBA00023136"/>
    </source>
</evidence>
<comment type="similarity">
    <text evidence="2">Belongs to the glycosyltransferase 29 family.</text>
</comment>
<dbReference type="Pfam" id="PF00777">
    <property type="entry name" value="Glyco_transf_29"/>
    <property type="match status" value="2"/>
</dbReference>
<accession>A0ABM0LU87</accession>
<keyword evidence="6" id="KW-0735">Signal-anchor</keyword>
<keyword evidence="10" id="KW-0325">Glycoprotein</keyword>
<keyword evidence="3" id="KW-0328">Glycosyltransferase</keyword>
<keyword evidence="4" id="KW-0808">Transferase</keyword>
<keyword evidence="7 11" id="KW-1133">Transmembrane helix</keyword>
<gene>
    <name evidence="13" type="primary">LOC102803425</name>
</gene>
<dbReference type="InterPro" id="IPR001675">
    <property type="entry name" value="Glyco_trans_29"/>
</dbReference>
<keyword evidence="9 11" id="KW-0472">Membrane</keyword>
<evidence type="ECO:0000313" key="13">
    <source>
        <dbReference type="RefSeq" id="XP_006811328.1"/>
    </source>
</evidence>
<protein>
    <submittedName>
        <fullName evidence="13">Uncharacterized protein LOC102803425</fullName>
    </submittedName>
</protein>
<dbReference type="PANTHER" id="PTHR11987">
    <property type="entry name" value="ALPHA-2,8-SIALYLTRANSFERASE"/>
    <property type="match status" value="1"/>
</dbReference>
<keyword evidence="12" id="KW-1185">Reference proteome</keyword>
<evidence type="ECO:0000256" key="6">
    <source>
        <dbReference type="ARBA" id="ARBA00022968"/>
    </source>
</evidence>
<evidence type="ECO:0000256" key="4">
    <source>
        <dbReference type="ARBA" id="ARBA00022679"/>
    </source>
</evidence>
<keyword evidence="8" id="KW-0333">Golgi apparatus</keyword>
<evidence type="ECO:0000256" key="1">
    <source>
        <dbReference type="ARBA" id="ARBA00004323"/>
    </source>
</evidence>
<comment type="subcellular location">
    <subcellularLocation>
        <location evidence="1">Golgi apparatus membrane</location>
        <topology evidence="1">Single-pass type II membrane protein</topology>
    </subcellularLocation>
</comment>
<dbReference type="InterPro" id="IPR038578">
    <property type="entry name" value="GT29-like_sf"/>
</dbReference>
<evidence type="ECO:0000256" key="11">
    <source>
        <dbReference type="SAM" id="Phobius"/>
    </source>
</evidence>
<evidence type="ECO:0000256" key="8">
    <source>
        <dbReference type="ARBA" id="ARBA00023034"/>
    </source>
</evidence>
<dbReference type="GeneID" id="102803425"/>
<organism evidence="12 13">
    <name type="scientific">Saccoglossus kowalevskii</name>
    <name type="common">Acorn worm</name>
    <dbReference type="NCBI Taxonomy" id="10224"/>
    <lineage>
        <taxon>Eukaryota</taxon>
        <taxon>Metazoa</taxon>
        <taxon>Hemichordata</taxon>
        <taxon>Enteropneusta</taxon>
        <taxon>Harrimaniidae</taxon>
        <taxon>Saccoglossus</taxon>
    </lineage>
</organism>
<keyword evidence="5 11" id="KW-0812">Transmembrane</keyword>
<evidence type="ECO:0000256" key="3">
    <source>
        <dbReference type="ARBA" id="ARBA00022676"/>
    </source>
</evidence>
<dbReference type="Gene3D" id="3.90.1480.20">
    <property type="entry name" value="Glycosyl transferase family 29"/>
    <property type="match status" value="2"/>
</dbReference>
<evidence type="ECO:0000256" key="5">
    <source>
        <dbReference type="ARBA" id="ARBA00022692"/>
    </source>
</evidence>
<feature type="transmembrane region" description="Helical" evidence="11">
    <location>
        <begin position="12"/>
        <end position="30"/>
    </location>
</feature>
<dbReference type="RefSeq" id="XP_006811328.1">
    <property type="nucleotide sequence ID" value="XM_006811265.1"/>
</dbReference>
<dbReference type="PANTHER" id="PTHR11987:SF53">
    <property type="entry name" value="ALPHA-2,8-SIALYLTRANSFERASE 8F-LIKE"/>
    <property type="match status" value="1"/>
</dbReference>
<dbReference type="Proteomes" id="UP000694865">
    <property type="component" value="Unplaced"/>
</dbReference>
<proteinExistence type="inferred from homology"/>
<dbReference type="InterPro" id="IPR050943">
    <property type="entry name" value="Glycosyltr_29_Sialyltrsf"/>
</dbReference>
<name>A0ABM0LU87_SACKO</name>
<evidence type="ECO:0000313" key="12">
    <source>
        <dbReference type="Proteomes" id="UP000694865"/>
    </source>
</evidence>